<feature type="compositionally biased region" description="Low complexity" evidence="1">
    <location>
        <begin position="74"/>
        <end position="83"/>
    </location>
</feature>
<dbReference type="STRING" id="45235.A0A2K3QHT3"/>
<evidence type="ECO:0000256" key="1">
    <source>
        <dbReference type="SAM" id="MobiDB-lite"/>
    </source>
</evidence>
<gene>
    <name evidence="2" type="ORF">TCAP_02987</name>
</gene>
<dbReference type="AlphaFoldDB" id="A0A2K3QHT3"/>
<feature type="compositionally biased region" description="Acidic residues" evidence="1">
    <location>
        <begin position="19"/>
        <end position="73"/>
    </location>
</feature>
<reference evidence="2 3" key="1">
    <citation type="submission" date="2017-08" db="EMBL/GenBank/DDBJ databases">
        <title>Harnessing the power of phylogenomics to disentangle the directionality and signatures of interkingdom host jumping in the parasitic fungal genus Tolypocladium.</title>
        <authorList>
            <person name="Quandt C.A."/>
            <person name="Patterson W."/>
            <person name="Spatafora J.W."/>
        </authorList>
    </citation>
    <scope>NUCLEOTIDE SEQUENCE [LARGE SCALE GENOMIC DNA]</scope>
    <source>
        <strain evidence="2 3">CBS 113982</strain>
    </source>
</reference>
<dbReference type="Proteomes" id="UP000236621">
    <property type="component" value="Unassembled WGS sequence"/>
</dbReference>
<evidence type="ECO:0000313" key="3">
    <source>
        <dbReference type="Proteomes" id="UP000236621"/>
    </source>
</evidence>
<accession>A0A2K3QHT3</accession>
<name>A0A2K3QHT3_9HYPO</name>
<evidence type="ECO:0000313" key="2">
    <source>
        <dbReference type="EMBL" id="PNY27083.1"/>
    </source>
</evidence>
<dbReference type="OrthoDB" id="66095at2759"/>
<comment type="caution">
    <text evidence="2">The sequence shown here is derived from an EMBL/GenBank/DDBJ whole genome shotgun (WGS) entry which is preliminary data.</text>
</comment>
<sequence>MAHIVPAMLIRRLRSMDLADPDTADPDTADPDTADPDTADPDTADPDTADPDPADPDQADPDPADPDQADPDLSDSSGSGLSDSDPEPEPTPPGDGRRNPTPMDVVLTRTMLTRSKGLPQELVDAILDFAEYWVHSTNVINYIAEGRDPRRVVGTTETENQFLIRSYPLGLTGIGGDKNLAEELAYDTSEARPLPLSREHEPRFFATLVDYPTPRLLRPARKVVFSIKSKDQGWSSLETYGSYGGSYTWFEAGLERFDEDQDCDSKCTYDVRHYSPSSAAPPLAVCGLRPVHPSTRRDSPDQDYKYVHPLLPQDRLVIQRNKVAERKWRYRVVTWSYLDDIKPDSEAGKAIEAEGRGAATGDGSFVNGLRLGDVITIWGKARFPGWVNNIKSVRIDVYWAL</sequence>
<organism evidence="2 3">
    <name type="scientific">Tolypocladium capitatum</name>
    <dbReference type="NCBI Taxonomy" id="45235"/>
    <lineage>
        <taxon>Eukaryota</taxon>
        <taxon>Fungi</taxon>
        <taxon>Dikarya</taxon>
        <taxon>Ascomycota</taxon>
        <taxon>Pezizomycotina</taxon>
        <taxon>Sordariomycetes</taxon>
        <taxon>Hypocreomycetidae</taxon>
        <taxon>Hypocreales</taxon>
        <taxon>Ophiocordycipitaceae</taxon>
        <taxon>Tolypocladium</taxon>
    </lineage>
</organism>
<dbReference type="EMBL" id="NRSZ01000464">
    <property type="protein sequence ID" value="PNY27083.1"/>
    <property type="molecule type" value="Genomic_DNA"/>
</dbReference>
<feature type="region of interest" description="Disordered" evidence="1">
    <location>
        <begin position="16"/>
        <end position="102"/>
    </location>
</feature>
<protein>
    <submittedName>
        <fullName evidence="2">Uncharacterized protein</fullName>
    </submittedName>
</protein>
<proteinExistence type="predicted"/>
<keyword evidence="3" id="KW-1185">Reference proteome</keyword>